<evidence type="ECO:0000256" key="6">
    <source>
        <dbReference type="SAM" id="MobiDB-lite"/>
    </source>
</evidence>
<comment type="caution">
    <text evidence="8">The sequence shown here is derived from an EMBL/GenBank/DDBJ whole genome shotgun (WGS) entry which is preliminary data.</text>
</comment>
<feature type="compositionally biased region" description="Low complexity" evidence="6">
    <location>
        <begin position="24"/>
        <end position="36"/>
    </location>
</feature>
<keyword evidence="5" id="KW-0804">Transcription</keyword>
<sequence>MEKTVNSKTPRSIVKERSRKSKVVNHNNSSKVVNSKTTSVANNSTPVETTSVTKKKKTSIILNSSKTNNDSNNKKSSNDNINKVSDLSFNDEVANTFDQRLILESAGKNNAYLKSPNELLDIIIHQAKSKKNKNIVYQSDIENQFQHFSLTDDEMQEIFITLDKNGIEIKDNENLELDPKYVQKLKENYGIVDSDKFSSRWTAQGDYVDDAVKAFLGTLGDSKMLNNTEELELGRLLKDGDQEQREYAINQFFTSNLRLVISIAKKYLNRGLELEDLIQEGSQGLLKAISKYDYNLKNKFSTYATWWIRQAITRAIADQARIIRIPVHMVETINKLIKFERKLVQELGRDPTIEELCEEMGGAKAGLTPKKISYIKKIKIDPVSLDKPIGHDEESQFVDFVQDHDVMSPEEHSENELLLEQIDEIFSKVLSEKEEEIIRMRFGLPPYKKAMTLEEIGNECNFTRERARQIESKAIRKLKQLPRIKKLSSFFGNGFNE</sequence>
<accession>A0A9E2NXT9</accession>
<dbReference type="GO" id="GO:0016987">
    <property type="term" value="F:sigma factor activity"/>
    <property type="evidence" value="ECO:0007669"/>
    <property type="project" value="UniProtKB-KW"/>
</dbReference>
<dbReference type="CDD" id="cd06171">
    <property type="entry name" value="Sigma70_r4"/>
    <property type="match status" value="1"/>
</dbReference>
<dbReference type="InterPro" id="IPR000943">
    <property type="entry name" value="RNA_pol_sigma70"/>
</dbReference>
<dbReference type="Pfam" id="PF04539">
    <property type="entry name" value="Sigma70_r3"/>
    <property type="match status" value="1"/>
</dbReference>
<feature type="region of interest" description="Disordered" evidence="6">
    <location>
        <begin position="1"/>
        <end position="81"/>
    </location>
</feature>
<dbReference type="EMBL" id="JAHLFM010000027">
    <property type="protein sequence ID" value="MBU3830884.1"/>
    <property type="molecule type" value="Genomic_DNA"/>
</dbReference>
<evidence type="ECO:0000256" key="3">
    <source>
        <dbReference type="ARBA" id="ARBA00023082"/>
    </source>
</evidence>
<reference evidence="8" key="1">
    <citation type="journal article" date="2021" name="PeerJ">
        <title>Extensive microbial diversity within the chicken gut microbiome revealed by metagenomics and culture.</title>
        <authorList>
            <person name="Gilroy R."/>
            <person name="Ravi A."/>
            <person name="Getino M."/>
            <person name="Pursley I."/>
            <person name="Horton D.L."/>
            <person name="Alikhan N.F."/>
            <person name="Baker D."/>
            <person name="Gharbi K."/>
            <person name="Hall N."/>
            <person name="Watson M."/>
            <person name="Adriaenssens E.M."/>
            <person name="Foster-Nyarko E."/>
            <person name="Jarju S."/>
            <person name="Secka A."/>
            <person name="Antonio M."/>
            <person name="Oren A."/>
            <person name="Chaudhuri R.R."/>
            <person name="La Ragione R."/>
            <person name="Hildebrand F."/>
            <person name="Pallen M.J."/>
        </authorList>
    </citation>
    <scope>NUCLEOTIDE SEQUENCE</scope>
    <source>
        <strain evidence="8">A5-1222</strain>
    </source>
</reference>
<evidence type="ECO:0000313" key="8">
    <source>
        <dbReference type="EMBL" id="MBU3830884.1"/>
    </source>
</evidence>
<dbReference type="InterPro" id="IPR007630">
    <property type="entry name" value="RNA_pol_sigma70_r4"/>
</dbReference>
<organism evidence="8 9">
    <name type="scientific">Candidatus Ureaplasma intestinipullorum</name>
    <dbReference type="NCBI Taxonomy" id="2838770"/>
    <lineage>
        <taxon>Bacteria</taxon>
        <taxon>Bacillati</taxon>
        <taxon>Mycoplasmatota</taxon>
        <taxon>Mycoplasmoidales</taxon>
        <taxon>Mycoplasmoidaceae</taxon>
        <taxon>Ureaplasma</taxon>
    </lineage>
</organism>
<reference evidence="8" key="2">
    <citation type="submission" date="2021-04" db="EMBL/GenBank/DDBJ databases">
        <authorList>
            <person name="Gilroy R."/>
        </authorList>
    </citation>
    <scope>NUCLEOTIDE SEQUENCE</scope>
    <source>
        <strain evidence="8">A5-1222</strain>
    </source>
</reference>
<dbReference type="InterPro" id="IPR007624">
    <property type="entry name" value="RNA_pol_sigma70_r3"/>
</dbReference>
<dbReference type="SUPFAM" id="SSF88946">
    <property type="entry name" value="Sigma2 domain of RNA polymerase sigma factors"/>
    <property type="match status" value="1"/>
</dbReference>
<dbReference type="PANTHER" id="PTHR30603:SF60">
    <property type="entry name" value="RNA POLYMERASE SIGMA FACTOR RPOD"/>
    <property type="match status" value="1"/>
</dbReference>
<keyword evidence="3" id="KW-0731">Sigma factor</keyword>
<dbReference type="Pfam" id="PF04545">
    <property type="entry name" value="Sigma70_r4"/>
    <property type="match status" value="1"/>
</dbReference>
<protein>
    <submittedName>
        <fullName evidence="8">RNA polymerase sigma factor RpoD</fullName>
    </submittedName>
</protein>
<dbReference type="InterPro" id="IPR013324">
    <property type="entry name" value="RNA_pol_sigma_r3/r4-like"/>
</dbReference>
<dbReference type="Pfam" id="PF04542">
    <property type="entry name" value="Sigma70_r2"/>
    <property type="match status" value="1"/>
</dbReference>
<evidence type="ECO:0000256" key="4">
    <source>
        <dbReference type="ARBA" id="ARBA00023125"/>
    </source>
</evidence>
<dbReference type="AlphaFoldDB" id="A0A9E2NXT9"/>
<dbReference type="GO" id="GO:0003677">
    <property type="term" value="F:DNA binding"/>
    <property type="evidence" value="ECO:0007669"/>
    <property type="project" value="UniProtKB-KW"/>
</dbReference>
<name>A0A9E2NXT9_9BACT</name>
<dbReference type="Gene3D" id="1.10.601.10">
    <property type="entry name" value="RNA Polymerase Primary Sigma Factor"/>
    <property type="match status" value="1"/>
</dbReference>
<dbReference type="Proteomes" id="UP000824247">
    <property type="component" value="Unassembled WGS sequence"/>
</dbReference>
<dbReference type="InterPro" id="IPR014284">
    <property type="entry name" value="RNA_pol_sigma-70_dom"/>
</dbReference>
<dbReference type="SUPFAM" id="SSF88659">
    <property type="entry name" value="Sigma3 and sigma4 domains of RNA polymerase sigma factors"/>
    <property type="match status" value="2"/>
</dbReference>
<keyword evidence="1" id="KW-0963">Cytoplasm</keyword>
<dbReference type="NCBIfam" id="TIGR02393">
    <property type="entry name" value="RpoD_Cterm"/>
    <property type="match status" value="1"/>
</dbReference>
<dbReference type="InterPro" id="IPR036388">
    <property type="entry name" value="WH-like_DNA-bd_sf"/>
</dbReference>
<feature type="compositionally biased region" description="Polar residues" evidence="6">
    <location>
        <begin position="1"/>
        <end position="10"/>
    </location>
</feature>
<evidence type="ECO:0000256" key="2">
    <source>
        <dbReference type="ARBA" id="ARBA00023015"/>
    </source>
</evidence>
<feature type="compositionally biased region" description="Polar residues" evidence="6">
    <location>
        <begin position="37"/>
        <end position="48"/>
    </location>
</feature>
<feature type="domain" description="RNA polymerase sigma-70" evidence="7">
    <location>
        <begin position="452"/>
        <end position="478"/>
    </location>
</feature>
<dbReference type="InterPro" id="IPR007627">
    <property type="entry name" value="RNA_pol_sigma70_r2"/>
</dbReference>
<keyword evidence="2" id="KW-0805">Transcription regulation</keyword>
<dbReference type="PANTHER" id="PTHR30603">
    <property type="entry name" value="RNA POLYMERASE SIGMA FACTOR RPO"/>
    <property type="match status" value="1"/>
</dbReference>
<dbReference type="Gene3D" id="1.10.10.10">
    <property type="entry name" value="Winged helix-like DNA-binding domain superfamily/Winged helix DNA-binding domain"/>
    <property type="match status" value="2"/>
</dbReference>
<proteinExistence type="predicted"/>
<dbReference type="PRINTS" id="PR00046">
    <property type="entry name" value="SIGMA70FCT"/>
</dbReference>
<dbReference type="InterPro" id="IPR050239">
    <property type="entry name" value="Sigma-70_RNA_pol_init_factors"/>
</dbReference>
<evidence type="ECO:0000313" key="9">
    <source>
        <dbReference type="Proteomes" id="UP000824247"/>
    </source>
</evidence>
<evidence type="ECO:0000259" key="7">
    <source>
        <dbReference type="PROSITE" id="PS00716"/>
    </source>
</evidence>
<keyword evidence="4" id="KW-0238">DNA-binding</keyword>
<dbReference type="PROSITE" id="PS00716">
    <property type="entry name" value="SIGMA70_2"/>
    <property type="match status" value="1"/>
</dbReference>
<dbReference type="NCBIfam" id="TIGR02937">
    <property type="entry name" value="sigma70-ECF"/>
    <property type="match status" value="1"/>
</dbReference>
<dbReference type="InterPro" id="IPR012760">
    <property type="entry name" value="RNA_pol_sigma_RpoD_C"/>
</dbReference>
<evidence type="ECO:0000256" key="1">
    <source>
        <dbReference type="ARBA" id="ARBA00022490"/>
    </source>
</evidence>
<dbReference type="GO" id="GO:0006352">
    <property type="term" value="P:DNA-templated transcription initiation"/>
    <property type="evidence" value="ECO:0007669"/>
    <property type="project" value="InterPro"/>
</dbReference>
<gene>
    <name evidence="8" type="primary">rpoD</name>
    <name evidence="8" type="ORF">H9897_01900</name>
</gene>
<evidence type="ECO:0000256" key="5">
    <source>
        <dbReference type="ARBA" id="ARBA00023163"/>
    </source>
</evidence>
<dbReference type="InterPro" id="IPR013325">
    <property type="entry name" value="RNA_pol_sigma_r2"/>
</dbReference>